<accession>A0ABT6Z9K6</accession>
<dbReference type="RefSeq" id="WP_283714156.1">
    <property type="nucleotide sequence ID" value="NZ_JASJND010000001.1"/>
</dbReference>
<sequence length="147" mass="14550">MAARRSTTLRPLRFAAVSAATAIVVAGCAAGPTPTRDAGSQSLTDACAIVRAEVDAAMSAFGEIDPSDPARAGAALGDVVDSLAVAQDAIDNAELAATVARLHEGFTDLRDGVTAAADGDISGLAGLGNATDEIRSASTAFQDSCGT</sequence>
<feature type="signal peptide" evidence="1">
    <location>
        <begin position="1"/>
        <end position="26"/>
    </location>
</feature>
<evidence type="ECO:0000256" key="1">
    <source>
        <dbReference type="SAM" id="SignalP"/>
    </source>
</evidence>
<organism evidence="2 3">
    <name type="scientific">Microbacterium dauci</name>
    <dbReference type="NCBI Taxonomy" id="3048008"/>
    <lineage>
        <taxon>Bacteria</taxon>
        <taxon>Bacillati</taxon>
        <taxon>Actinomycetota</taxon>
        <taxon>Actinomycetes</taxon>
        <taxon>Micrococcales</taxon>
        <taxon>Microbacteriaceae</taxon>
        <taxon>Microbacterium</taxon>
    </lineage>
</organism>
<dbReference type="Proteomes" id="UP001321481">
    <property type="component" value="Unassembled WGS sequence"/>
</dbReference>
<protein>
    <submittedName>
        <fullName evidence="2">Uncharacterized protein</fullName>
    </submittedName>
</protein>
<dbReference type="EMBL" id="JASJND010000001">
    <property type="protein sequence ID" value="MDJ1112848.1"/>
    <property type="molecule type" value="Genomic_DNA"/>
</dbReference>
<comment type="caution">
    <text evidence="2">The sequence shown here is derived from an EMBL/GenBank/DDBJ whole genome shotgun (WGS) entry which is preliminary data.</text>
</comment>
<keyword evidence="3" id="KW-1185">Reference proteome</keyword>
<evidence type="ECO:0000313" key="2">
    <source>
        <dbReference type="EMBL" id="MDJ1112848.1"/>
    </source>
</evidence>
<evidence type="ECO:0000313" key="3">
    <source>
        <dbReference type="Proteomes" id="UP001321481"/>
    </source>
</evidence>
<gene>
    <name evidence="2" type="ORF">QNI14_00110</name>
</gene>
<dbReference type="PROSITE" id="PS51257">
    <property type="entry name" value="PROKAR_LIPOPROTEIN"/>
    <property type="match status" value="1"/>
</dbReference>
<keyword evidence="1" id="KW-0732">Signal</keyword>
<feature type="chain" id="PRO_5046430498" evidence="1">
    <location>
        <begin position="27"/>
        <end position="147"/>
    </location>
</feature>
<reference evidence="2 3" key="1">
    <citation type="submission" date="2023-05" db="EMBL/GenBank/DDBJ databases">
        <title>Microbacterium dauci sp.nov., Isolated from Carrot Rhizosphere Soil.</title>
        <authorList>
            <person name="Xiao Z."/>
            <person name="Zheng J."/>
        </authorList>
    </citation>
    <scope>NUCLEOTIDE SEQUENCE [LARGE SCALE GENOMIC DNA]</scope>
    <source>
        <strain evidence="2 3">LX3-4</strain>
    </source>
</reference>
<proteinExistence type="predicted"/>
<name>A0ABT6Z9K6_9MICO</name>